<dbReference type="Pfam" id="PF12904">
    <property type="entry name" value="Collagen_bind_2"/>
    <property type="match status" value="1"/>
</dbReference>
<feature type="domain" description="Apiosidase-like catalytic" evidence="2">
    <location>
        <begin position="34"/>
        <end position="353"/>
    </location>
</feature>
<reference evidence="3" key="1">
    <citation type="submission" date="2023-07" db="EMBL/GenBank/DDBJ databases">
        <title>Genomic Encyclopedia of Type Strains, Phase IV (KMG-IV): sequencing the most valuable type-strain genomes for metagenomic binning, comparative biology and taxonomic classification.</title>
        <authorList>
            <person name="Goeker M."/>
        </authorList>
    </citation>
    <scope>NUCLEOTIDE SEQUENCE</scope>
    <source>
        <strain evidence="3">DSM 24202</strain>
    </source>
</reference>
<feature type="domain" description="Putative collagen-binding" evidence="1">
    <location>
        <begin position="380"/>
        <end position="446"/>
    </location>
</feature>
<dbReference type="PANTHER" id="PTHR37836">
    <property type="entry name" value="LMO1036 PROTEIN"/>
    <property type="match status" value="1"/>
</dbReference>
<dbReference type="Pfam" id="PF13204">
    <property type="entry name" value="Apiosidase"/>
    <property type="match status" value="1"/>
</dbReference>
<dbReference type="RefSeq" id="WP_307260395.1">
    <property type="nucleotide sequence ID" value="NZ_JAUSVL010000001.1"/>
</dbReference>
<dbReference type="InterPro" id="IPR024749">
    <property type="entry name" value="Collagen-bd_put"/>
</dbReference>
<sequence>MDSMRCMALCSLVGLVGVQCVQGGGLPALRVTADQRGLCTVAGEPFFYLGDTAWELFHRLDRAETEQYFADRAAKGFTVIQAVALAELDGLRVPNRQGDCPLLEMDPLRPNEPYWQHVDWAVARANAMGLYIGLLPTWGDKWNKRWGVGPEIFTVENARVYGRWLGRRYREAGVIWIMGGDRNIESDAQRDIIHAMAAGLREGDGGAHLISYHPSGGQSSSSFVQDASWLDFNMIQSGHGRGDTIVRLLAKDWSLTPTRPVVNGEPAYEAHPNHFRKGDDGWLDQHDVRRELYVTICSGGAGYTYGAHPIWQFYDRGRAPVNGPRLTWQEALALPGSSQLKIATALLRDKNLWRREPAGELIVKPEKQSVFPAQACWNPERTQALVYLPEGQRATLDLALIKGAQVSFEIINPRSGEVVAKGEVAGGGAQTITPPESFDGGRDWLLYIMARP</sequence>
<organism evidence="3 4">
    <name type="scientific">Oligosphaera ethanolica</name>
    <dbReference type="NCBI Taxonomy" id="760260"/>
    <lineage>
        <taxon>Bacteria</taxon>
        <taxon>Pseudomonadati</taxon>
        <taxon>Lentisphaerota</taxon>
        <taxon>Oligosphaeria</taxon>
        <taxon>Oligosphaerales</taxon>
        <taxon>Oligosphaeraceae</taxon>
        <taxon>Oligosphaera</taxon>
    </lineage>
</organism>
<dbReference type="AlphaFoldDB" id="A0AAE3VEL7"/>
<evidence type="ECO:0000313" key="3">
    <source>
        <dbReference type="EMBL" id="MDQ0289052.1"/>
    </source>
</evidence>
<evidence type="ECO:0000259" key="1">
    <source>
        <dbReference type="Pfam" id="PF12904"/>
    </source>
</evidence>
<evidence type="ECO:0008006" key="5">
    <source>
        <dbReference type="Google" id="ProtNLM"/>
    </source>
</evidence>
<evidence type="ECO:0000313" key="4">
    <source>
        <dbReference type="Proteomes" id="UP001238163"/>
    </source>
</evidence>
<protein>
    <recommendedName>
        <fullName evidence="5">DUF4038 domain-containing protein</fullName>
    </recommendedName>
</protein>
<evidence type="ECO:0000259" key="2">
    <source>
        <dbReference type="Pfam" id="PF13204"/>
    </source>
</evidence>
<dbReference type="PANTHER" id="PTHR37836:SF3">
    <property type="entry name" value="ENDOGLUCANASE"/>
    <property type="match status" value="1"/>
</dbReference>
<dbReference type="InterPro" id="IPR025277">
    <property type="entry name" value="Apiosidase-like_cat_dom"/>
</dbReference>
<keyword evidence="4" id="KW-1185">Reference proteome</keyword>
<gene>
    <name evidence="3" type="ORF">J3R75_001159</name>
</gene>
<comment type="caution">
    <text evidence="3">The sequence shown here is derived from an EMBL/GenBank/DDBJ whole genome shotgun (WGS) entry which is preliminary data.</text>
</comment>
<dbReference type="InterPro" id="IPR017853">
    <property type="entry name" value="GH"/>
</dbReference>
<dbReference type="Gene3D" id="3.20.20.80">
    <property type="entry name" value="Glycosidases"/>
    <property type="match status" value="1"/>
</dbReference>
<name>A0AAE3VEL7_9BACT</name>
<dbReference type="SUPFAM" id="SSF51445">
    <property type="entry name" value="(Trans)glycosidases"/>
    <property type="match status" value="1"/>
</dbReference>
<dbReference type="EMBL" id="JAUSVL010000001">
    <property type="protein sequence ID" value="MDQ0289052.1"/>
    <property type="molecule type" value="Genomic_DNA"/>
</dbReference>
<dbReference type="Proteomes" id="UP001238163">
    <property type="component" value="Unassembled WGS sequence"/>
</dbReference>
<proteinExistence type="predicted"/>
<accession>A0AAE3VEL7</accession>